<feature type="region of interest" description="Disordered" evidence="4">
    <location>
        <begin position="543"/>
        <end position="589"/>
    </location>
</feature>
<evidence type="ECO:0000256" key="4">
    <source>
        <dbReference type="SAM" id="MobiDB-lite"/>
    </source>
</evidence>
<feature type="compositionally biased region" description="Basic and acidic residues" evidence="4">
    <location>
        <begin position="680"/>
        <end position="697"/>
    </location>
</feature>
<feature type="region of interest" description="Disordered" evidence="4">
    <location>
        <begin position="907"/>
        <end position="938"/>
    </location>
</feature>
<name>A0A8U0SAI7_MUSPF</name>
<evidence type="ECO:0000256" key="3">
    <source>
        <dbReference type="ARBA" id="ARBA00022801"/>
    </source>
</evidence>
<evidence type="ECO:0000313" key="6">
    <source>
        <dbReference type="Proteomes" id="UP000000715"/>
    </source>
</evidence>
<feature type="region of interest" description="Disordered" evidence="4">
    <location>
        <begin position="602"/>
        <end position="652"/>
    </location>
</feature>
<proteinExistence type="inferred from homology"/>
<dbReference type="CDD" id="cd02257">
    <property type="entry name" value="Peptidase_C19"/>
    <property type="match status" value="1"/>
</dbReference>
<feature type="compositionally biased region" description="Polar residues" evidence="4">
    <location>
        <begin position="1333"/>
        <end position="1343"/>
    </location>
</feature>
<feature type="compositionally biased region" description="Polar residues" evidence="4">
    <location>
        <begin position="1160"/>
        <end position="1170"/>
    </location>
</feature>
<feature type="compositionally biased region" description="Basic and acidic residues" evidence="4">
    <location>
        <begin position="1586"/>
        <end position="1597"/>
    </location>
</feature>
<dbReference type="PANTHER" id="PTHR22975">
    <property type="entry name" value="UBIQUITIN SPECIFIC PROTEINASE"/>
    <property type="match status" value="1"/>
</dbReference>
<sequence length="1638" mass="181230">MSWKRNYFSGGRGSVQGMFAPRSSTSIAPSKGLSNEPGQNSCFLNSALQVLWHLDIFRRSFRQLTTHKCMGDSCIFCALKGIFNQFQCSSEKVLPSDTLRSALAKTFQDEQRFQLGIMDDAAECFENLLMRIHFQIADETKEDICTAQHCISHQKFAMTLFEQCVCTSCGATSDPLPFIQMVHYISTTSLCNQAICMLERREKPSPSMFGELLQNASTMGDLRNCPSNCGERIRIRRVLMNAPQIITIGLVWDSDHSDLAEDVIHSLGTCLKLGDLFFRVTDDRAKQSELYLVGMICYYGKHYSTFFFQTKIRKWMYFDDAHVKEIGPKWKDVVTKCIKGHYQPLLLLYADPQGTPVSTQDLPPQVEFQSYSRTCYDSEDSGHLTDSECNQKLTSKKGSLIERKRSSGRVRRKGDEPQASGYHSEGETLKEKQAPRNASKPSSSTNRLRDFKETVSNMIHNRPSLASQTNLGSPCVGKGGDLTDKKPPRNLSLHCRDWEVESTSSESKSSSSSKYRPTWRPKRESLNIDSIFSKDKRKHCGYTQLSPFSEDSAKEFTPDELSKPPAYDVKTGGPSPQYKPWGPARPGSHLLEQHPRLIQRMESGYESSERNSNSPVSLDAALPESTSVCRDPSAKRSAGLAPSWRHIPKSHSSSILEADSIASRSNWTKNQPFSGGEISSKSELDELQEEVARRAQEQELRRKREKELEAAKGFNPHPSRFMDLDELQNQGRSDGFERSLQEADSVFEESLHLEQKGDCAAALAFCNEAISKLRLALHGANSSTHSRALVDKKLQISIRKARSLQERMQQQQSSAQSSQPSACLPSQGAALPQPTSEQPIPLQVLLSQEAQLEPCTNTEFGASSFIHSPASCHESHSSLFPESSALSASHPNSPSRSASNLLTSVEEDSIDPSALHRQALPKTPGRTEKNAHYGWEPLDIPEGKLQGYRIDNSSCTRFPPQEGRGIAQEQLFQEKKDPPVSSQVMPWSRSAGTDTSERGDAYSLGCSPSSLSAQPSLSLYRACHPVMPAASSPMLHSPDTVQKTNQCLQAQSLKTLLTSKVDGGSEDPYKPEFPSTKGLVRSLAEQFQRMQGASTRDGIGSQDRSLTNSLRKNSSPSDCKPPFLQGQGKGHWPWAKQQSSLGGKDRLPSWEEPANYPSVAMNSGQPNSETSRGRQPRLAEPSMNQGKPSQVRDARPKELGSSVDLGTSLPLDSWVNVTRLCDSQLKHGVPGPGMKSSPHDSHTCVAYPEKTHIHLHPHWNQDTEQETSELESLYQASLQASQAGCSGWGQQDMAWHSFNQTGSADGVGRRLHSAPGLGLSKTPTAEMEHSLHETSTVPASASQAAPCRGPRREYGEDDQYGAENFHRISRSLSGTVVSERDEAPVSSHSFDSSNARKKPLETGHRCSSSSSLPVIHDPPVFLLGPQMYPPQPQFLSPDVLMPSMAGDPHSPPGTSRSVQQFLAVCDRGETCQGVKYTGRTLNYQSLPHRSRTDASWGPWSDTNQHIGARFLSTPGCKPQLTHTATLPERRQGLQVPHAQSWGDIFHSSSHPPIVYPVSPPSSSLHVPLRSTWNLGPVPDSRVPGPRRVDMPPDDDWRQTSYAPQSGPRRTGGEEFLFVLADAPGREQIRARALQHNRW</sequence>
<feature type="region of interest" description="Disordered" evidence="4">
    <location>
        <begin position="395"/>
        <end position="520"/>
    </location>
</feature>
<feature type="region of interest" description="Disordered" evidence="4">
    <location>
        <begin position="1573"/>
        <end position="1612"/>
    </location>
</feature>
<evidence type="ECO:0000256" key="1">
    <source>
        <dbReference type="ARBA" id="ARBA00009085"/>
    </source>
</evidence>
<keyword evidence="2" id="KW-0833">Ubl conjugation pathway</keyword>
<dbReference type="PROSITE" id="PS50235">
    <property type="entry name" value="USP_3"/>
    <property type="match status" value="1"/>
</dbReference>
<feature type="compositionally biased region" description="Polar residues" evidence="4">
    <location>
        <begin position="666"/>
        <end position="679"/>
    </location>
</feature>
<dbReference type="GO" id="GO:0004843">
    <property type="term" value="F:cysteine-type deubiquitinase activity"/>
    <property type="evidence" value="ECO:0007669"/>
    <property type="project" value="InterPro"/>
</dbReference>
<dbReference type="Gene3D" id="3.90.70.10">
    <property type="entry name" value="Cysteine proteinases"/>
    <property type="match status" value="1"/>
</dbReference>
<keyword evidence="6" id="KW-1185">Reference proteome</keyword>
<feature type="compositionally biased region" description="Basic and acidic residues" evidence="4">
    <location>
        <begin position="424"/>
        <end position="434"/>
    </location>
</feature>
<feature type="compositionally biased region" description="Low complexity" evidence="4">
    <location>
        <begin position="501"/>
        <end position="514"/>
    </location>
</feature>
<feature type="compositionally biased region" description="Polar residues" evidence="4">
    <location>
        <begin position="980"/>
        <end position="994"/>
    </location>
</feature>
<organism evidence="6 7">
    <name type="scientific">Mustela putorius furo</name>
    <name type="common">European domestic ferret</name>
    <name type="synonym">Mustela furo</name>
    <dbReference type="NCBI Taxonomy" id="9669"/>
    <lineage>
        <taxon>Eukaryota</taxon>
        <taxon>Metazoa</taxon>
        <taxon>Chordata</taxon>
        <taxon>Craniata</taxon>
        <taxon>Vertebrata</taxon>
        <taxon>Euteleostomi</taxon>
        <taxon>Mammalia</taxon>
        <taxon>Eutheria</taxon>
        <taxon>Laurasiatheria</taxon>
        <taxon>Carnivora</taxon>
        <taxon>Caniformia</taxon>
        <taxon>Musteloidea</taxon>
        <taxon>Mustelidae</taxon>
        <taxon>Mustelinae</taxon>
        <taxon>Mustela</taxon>
    </lineage>
</organism>
<dbReference type="Proteomes" id="UP000000715">
    <property type="component" value="Unplaced"/>
</dbReference>
<feature type="compositionally biased region" description="Polar residues" evidence="4">
    <location>
        <begin position="1102"/>
        <end position="1117"/>
    </location>
</feature>
<accession>A0A8U0SAI7</accession>
<gene>
    <name evidence="7" type="primary">USP54</name>
</gene>
<dbReference type="GO" id="GO:0016579">
    <property type="term" value="P:protein deubiquitination"/>
    <property type="evidence" value="ECO:0007669"/>
    <property type="project" value="InterPro"/>
</dbReference>
<feature type="domain" description="USP" evidence="5">
    <location>
        <begin position="31"/>
        <end position="352"/>
    </location>
</feature>
<dbReference type="InterPro" id="IPR052398">
    <property type="entry name" value="Ubiquitin_hydrolase_53/54"/>
</dbReference>
<protein>
    <submittedName>
        <fullName evidence="7">Inactive ubiquitin carboxyl-terminal hydrolase 54 isoform X8</fullName>
    </submittedName>
</protein>
<feature type="region of interest" description="Disordered" evidence="4">
    <location>
        <begin position="1088"/>
        <end position="1206"/>
    </location>
</feature>
<feature type="compositionally biased region" description="Polar residues" evidence="4">
    <location>
        <begin position="454"/>
        <end position="472"/>
    </location>
</feature>
<dbReference type="FunFam" id="3.90.70.10:FF:000041">
    <property type="entry name" value="Inactive ubiquitin carboxyl-terminal hydrolase 53"/>
    <property type="match status" value="1"/>
</dbReference>
<feature type="region of interest" description="Disordered" evidence="4">
    <location>
        <begin position="666"/>
        <end position="697"/>
    </location>
</feature>
<dbReference type="Pfam" id="PF00443">
    <property type="entry name" value="UCH"/>
    <property type="match status" value="1"/>
</dbReference>
<dbReference type="SUPFAM" id="SSF54001">
    <property type="entry name" value="Cysteine proteinases"/>
    <property type="match status" value="1"/>
</dbReference>
<reference evidence="7" key="1">
    <citation type="submission" date="2025-08" db="UniProtKB">
        <authorList>
            <consortium name="RefSeq"/>
        </authorList>
    </citation>
    <scope>IDENTIFICATION</scope>
    <source>
        <tissue evidence="7">Brain</tissue>
    </source>
</reference>
<feature type="compositionally biased region" description="Basic and acidic residues" evidence="4">
    <location>
        <begin position="551"/>
        <end position="562"/>
    </location>
</feature>
<feature type="region of interest" description="Disordered" evidence="4">
    <location>
        <begin position="1304"/>
        <end position="1411"/>
    </location>
</feature>
<dbReference type="InterPro" id="IPR038765">
    <property type="entry name" value="Papain-like_cys_pep_sf"/>
</dbReference>
<dbReference type="RefSeq" id="XP_044939412.1">
    <property type="nucleotide sequence ID" value="XM_045083477.1"/>
</dbReference>
<feature type="region of interest" description="Disordered" evidence="4">
    <location>
        <begin position="1059"/>
        <end position="1078"/>
    </location>
</feature>
<evidence type="ECO:0000313" key="7">
    <source>
        <dbReference type="RefSeq" id="XP_044939412.1"/>
    </source>
</evidence>
<evidence type="ECO:0000259" key="5">
    <source>
        <dbReference type="PROSITE" id="PS50235"/>
    </source>
</evidence>
<feature type="region of interest" description="Disordered" evidence="4">
    <location>
        <begin position="802"/>
        <end position="836"/>
    </location>
</feature>
<comment type="similarity">
    <text evidence="1">Belongs to the peptidase C19 family.</text>
</comment>
<feature type="compositionally biased region" description="Low complexity" evidence="4">
    <location>
        <begin position="806"/>
        <end position="827"/>
    </location>
</feature>
<dbReference type="InterPro" id="IPR001394">
    <property type="entry name" value="Peptidase_C19_UCH"/>
</dbReference>
<dbReference type="PANTHER" id="PTHR22975:SF5">
    <property type="entry name" value="INACTIVE UBIQUITIN CARBOXYL-TERMINAL HYDROLASE 54"/>
    <property type="match status" value="1"/>
</dbReference>
<dbReference type="GeneID" id="101692774"/>
<evidence type="ECO:0000256" key="2">
    <source>
        <dbReference type="ARBA" id="ARBA00022786"/>
    </source>
</evidence>
<dbReference type="InterPro" id="IPR028889">
    <property type="entry name" value="USP"/>
</dbReference>
<dbReference type="CTD" id="159195"/>
<keyword evidence="3 7" id="KW-0378">Hydrolase</keyword>
<feature type="region of interest" description="Disordered" evidence="4">
    <location>
        <begin position="973"/>
        <end position="998"/>
    </location>
</feature>